<evidence type="ECO:0000256" key="2">
    <source>
        <dbReference type="ARBA" id="ARBA00022729"/>
    </source>
</evidence>
<keyword evidence="3" id="KW-0547">Nucleotide-binding</keyword>
<dbReference type="SUPFAM" id="SSF100934">
    <property type="entry name" value="Heat shock protein 70kD (HSP70), C-terminal subdomain"/>
    <property type="match status" value="1"/>
</dbReference>
<dbReference type="CDD" id="cd10230">
    <property type="entry name" value="ASKHA_NBD_HSP70_HYOU1"/>
    <property type="match status" value="1"/>
</dbReference>
<dbReference type="GO" id="GO:0005524">
    <property type="term" value="F:ATP binding"/>
    <property type="evidence" value="ECO:0007669"/>
    <property type="project" value="UniProtKB-KW"/>
</dbReference>
<dbReference type="SUPFAM" id="SSF53067">
    <property type="entry name" value="Actin-like ATPase domain"/>
    <property type="match status" value="2"/>
</dbReference>
<evidence type="ECO:0000256" key="1">
    <source>
        <dbReference type="ARBA" id="ARBA00004319"/>
    </source>
</evidence>
<dbReference type="GO" id="GO:0030968">
    <property type="term" value="P:endoplasmic reticulum unfolded protein response"/>
    <property type="evidence" value="ECO:0007669"/>
    <property type="project" value="TreeGrafter"/>
</dbReference>
<dbReference type="PANTHER" id="PTHR45639">
    <property type="entry name" value="HSC70CB, ISOFORM G-RELATED"/>
    <property type="match status" value="1"/>
</dbReference>
<dbReference type="Gene3D" id="3.30.420.40">
    <property type="match status" value="2"/>
</dbReference>
<dbReference type="Gene3D" id="2.60.34.10">
    <property type="entry name" value="Substrate Binding Domain Of DNAk, Chain A, domain 1"/>
    <property type="match status" value="1"/>
</dbReference>
<keyword evidence="10" id="KW-1185">Reference proteome</keyword>
<evidence type="ECO:0000256" key="7">
    <source>
        <dbReference type="SAM" id="MobiDB-lite"/>
    </source>
</evidence>
<evidence type="ECO:0000256" key="6">
    <source>
        <dbReference type="ARBA" id="ARBA00023186"/>
    </source>
</evidence>
<feature type="region of interest" description="Disordered" evidence="7">
    <location>
        <begin position="830"/>
        <end position="901"/>
    </location>
</feature>
<proteinExistence type="predicted"/>
<feature type="chain" id="PRO_5039020071" evidence="8">
    <location>
        <begin position="30"/>
        <end position="901"/>
    </location>
</feature>
<dbReference type="PROSITE" id="PS01036">
    <property type="entry name" value="HSP70_3"/>
    <property type="match status" value="1"/>
</dbReference>
<dbReference type="GO" id="GO:0005788">
    <property type="term" value="C:endoplasmic reticulum lumen"/>
    <property type="evidence" value="ECO:0007669"/>
    <property type="project" value="UniProtKB-SubCell"/>
</dbReference>
<dbReference type="Gene3D" id="1.20.1270.10">
    <property type="match status" value="1"/>
</dbReference>
<keyword evidence="4" id="KW-0256">Endoplasmic reticulum</keyword>
<dbReference type="GO" id="GO:0140662">
    <property type="term" value="F:ATP-dependent protein folding chaperone"/>
    <property type="evidence" value="ECO:0007669"/>
    <property type="project" value="InterPro"/>
</dbReference>
<feature type="region of interest" description="Disordered" evidence="7">
    <location>
        <begin position="568"/>
        <end position="611"/>
    </location>
</feature>
<keyword evidence="2 8" id="KW-0732">Signal</keyword>
<dbReference type="PANTHER" id="PTHR45639:SF3">
    <property type="entry name" value="HYPOXIA UP-REGULATED PROTEIN 1"/>
    <property type="match status" value="1"/>
</dbReference>
<evidence type="ECO:0000256" key="5">
    <source>
        <dbReference type="ARBA" id="ARBA00022840"/>
    </source>
</evidence>
<dbReference type="AlphaFoldDB" id="A0A9D4UQZ3"/>
<dbReference type="EMBL" id="JABFUD020000012">
    <property type="protein sequence ID" value="KAI5072480.1"/>
    <property type="molecule type" value="Genomic_DNA"/>
</dbReference>
<sequence length="901" mass="100220">MTHFHHGSVRRSILLLAAAFFLLAWSAESAVLSVDLGSEWMKVAVVNIKPGQSPISIAINEMSKRKSPSLVAFSGGDMLVGEAAAGISARYPERVYSQLHHLVGKRFQDVKEYLNSQYLPYDIVEDKSGGFSFRIDDGESLFTSEELLAILLSYAKSLGEAHTKAVMKDCVISIPAYLGQTERECITVAAELGGLNVLALVNQHSGVALQYGIDKDFSEEPRHVLFYDMGAKGVYAALIYYSAYITKEFGKNKTVNQFQVKEVSWDASLGGLTMESRLLEYVVDLFNKEIGGGIDLRDSPKALAKLKKQVKRTKEILSANTEAILSVEGLHDNRDFRTVIARKKFEELCGDLWEKALIPITQVLQSSKLSVNELHSVELVGGATRVPKLQSTLSDFLGKKGHERHLDADEAIALGAALHAANLSDGIKMNRKLGMIDGSSYSLFMKLDGLVSDNLEEDKQELVIPRLKKVPSKILKSTRHGNDFKVTLFYDPAESFPPGISSKEIAVFEVLGVTEAYIKYESRNLTSPMKTNLHFTLSRSGVLSFDRAETVVEFSEWIEVPVKNPNETKATLEKPGLSSENGLESKIDDEADNSTDAKDSLNTTTSAPEPEVIMEKKLRKRTIRVPLKIKDASIGIVRPMSKEARLEASLRLEKINRQEEEKRLTAEAKNSLESYIYSTKEKLESTDGIKKVTTEEQREHFQDKLNAAADWLYEEEASGSEYKERLDALKAVGDAMFLRLAEVESRPAAVEFARTYVGDLKETVDGWSKSKPWISESKKNELLDSAEALLKWLAEKQSEQQIKQAHEDPAFLSEDVYFKVTRLEQKLSKLSKTPKPKVEVEKKTESSKTNESATSKESESSTSPQEEKLEPEGKVDGGDEAAQAEDIKLEVIDVEGVHDEL</sequence>
<reference evidence="9" key="1">
    <citation type="submission" date="2021-01" db="EMBL/GenBank/DDBJ databases">
        <title>Adiantum capillus-veneris genome.</title>
        <authorList>
            <person name="Fang Y."/>
            <person name="Liao Q."/>
        </authorList>
    </citation>
    <scope>NUCLEOTIDE SEQUENCE</scope>
    <source>
        <strain evidence="9">H3</strain>
        <tissue evidence="9">Leaf</tissue>
    </source>
</reference>
<evidence type="ECO:0000313" key="10">
    <source>
        <dbReference type="Proteomes" id="UP000886520"/>
    </source>
</evidence>
<evidence type="ECO:0000256" key="4">
    <source>
        <dbReference type="ARBA" id="ARBA00022824"/>
    </source>
</evidence>
<comment type="subcellular location">
    <subcellularLocation>
        <location evidence="1">Endoplasmic reticulum lumen</location>
    </subcellularLocation>
</comment>
<dbReference type="InterPro" id="IPR013126">
    <property type="entry name" value="Hsp_70_fam"/>
</dbReference>
<feature type="signal peptide" evidence="8">
    <location>
        <begin position="1"/>
        <end position="29"/>
    </location>
</feature>
<dbReference type="FunFam" id="3.90.640.10:FF:000004">
    <property type="entry name" value="Heat shock 70 kDa protein 4"/>
    <property type="match status" value="1"/>
</dbReference>
<organism evidence="9 10">
    <name type="scientific">Adiantum capillus-veneris</name>
    <name type="common">Maidenhair fern</name>
    <dbReference type="NCBI Taxonomy" id="13818"/>
    <lineage>
        <taxon>Eukaryota</taxon>
        <taxon>Viridiplantae</taxon>
        <taxon>Streptophyta</taxon>
        <taxon>Embryophyta</taxon>
        <taxon>Tracheophyta</taxon>
        <taxon>Polypodiopsida</taxon>
        <taxon>Polypodiidae</taxon>
        <taxon>Polypodiales</taxon>
        <taxon>Pteridineae</taxon>
        <taxon>Pteridaceae</taxon>
        <taxon>Vittarioideae</taxon>
        <taxon>Adiantum</taxon>
    </lineage>
</organism>
<gene>
    <name evidence="9" type="ORF">GOP47_0012586</name>
</gene>
<dbReference type="GO" id="GO:0034663">
    <property type="term" value="C:endoplasmic reticulum chaperone complex"/>
    <property type="evidence" value="ECO:0007669"/>
    <property type="project" value="TreeGrafter"/>
</dbReference>
<keyword evidence="6" id="KW-0143">Chaperone</keyword>
<dbReference type="Gene3D" id="3.30.30.30">
    <property type="match status" value="1"/>
</dbReference>
<feature type="compositionally biased region" description="Basic and acidic residues" evidence="7">
    <location>
        <begin position="885"/>
        <end position="901"/>
    </location>
</feature>
<dbReference type="InterPro" id="IPR018181">
    <property type="entry name" value="Heat_shock_70_CS"/>
</dbReference>
<name>A0A9D4UQZ3_ADICA</name>
<dbReference type="PRINTS" id="PR00301">
    <property type="entry name" value="HEATSHOCK70"/>
</dbReference>
<keyword evidence="5" id="KW-0067">ATP-binding</keyword>
<evidence type="ECO:0000256" key="3">
    <source>
        <dbReference type="ARBA" id="ARBA00022741"/>
    </source>
</evidence>
<dbReference type="InterPro" id="IPR029048">
    <property type="entry name" value="HSP70_C_sf"/>
</dbReference>
<evidence type="ECO:0000256" key="8">
    <source>
        <dbReference type="SAM" id="SignalP"/>
    </source>
</evidence>
<evidence type="ECO:0000313" key="9">
    <source>
        <dbReference type="EMBL" id="KAI5072480.1"/>
    </source>
</evidence>
<feature type="compositionally biased region" description="Basic and acidic residues" evidence="7">
    <location>
        <begin position="836"/>
        <end position="877"/>
    </location>
</feature>
<dbReference type="Pfam" id="PF00012">
    <property type="entry name" value="HSP70"/>
    <property type="match status" value="1"/>
</dbReference>
<dbReference type="OrthoDB" id="10262720at2759"/>
<accession>A0A9D4UQZ3</accession>
<dbReference type="Proteomes" id="UP000886520">
    <property type="component" value="Chromosome 12"/>
</dbReference>
<dbReference type="Gene3D" id="3.90.640.10">
    <property type="entry name" value="Actin, Chain A, domain 4"/>
    <property type="match status" value="1"/>
</dbReference>
<comment type="caution">
    <text evidence="9">The sequence shown here is derived from an EMBL/GenBank/DDBJ whole genome shotgun (WGS) entry which is preliminary data.</text>
</comment>
<dbReference type="InterPro" id="IPR029047">
    <property type="entry name" value="HSP70_peptide-bd_sf"/>
</dbReference>
<dbReference type="InterPro" id="IPR043129">
    <property type="entry name" value="ATPase_NBD"/>
</dbReference>
<protein>
    <submittedName>
        <fullName evidence="9">Uncharacterized protein</fullName>
    </submittedName>
</protein>